<dbReference type="Proteomes" id="UP000197424">
    <property type="component" value="Chromosome"/>
</dbReference>
<comment type="subcellular location">
    <subcellularLocation>
        <location evidence="1">Membrane</location>
    </subcellularLocation>
</comment>
<gene>
    <name evidence="8" type="ORF">LHGZ1_0473</name>
</gene>
<keyword evidence="5" id="KW-0812">Transmembrane</keyword>
<comment type="similarity">
    <text evidence="3">Belongs to the methyl-accepting chemotaxis (MCP) protein family.</text>
</comment>
<feature type="transmembrane region" description="Helical" evidence="5">
    <location>
        <begin position="30"/>
        <end position="53"/>
    </location>
</feature>
<feature type="transmembrane region" description="Helical" evidence="5">
    <location>
        <begin position="213"/>
        <end position="233"/>
    </location>
</feature>
<accession>A0A248LFR0</accession>
<dbReference type="PANTHER" id="PTHR32089">
    <property type="entry name" value="METHYL-ACCEPTING CHEMOTAXIS PROTEIN MCPB"/>
    <property type="match status" value="1"/>
</dbReference>
<dbReference type="EMBL" id="CP022115">
    <property type="protein sequence ID" value="ASJ23304.1"/>
    <property type="molecule type" value="Genomic_DNA"/>
</dbReference>
<feature type="domain" description="Methyl-accepting transducer" evidence="6">
    <location>
        <begin position="295"/>
        <end position="531"/>
    </location>
</feature>
<dbReference type="GO" id="GO:0016020">
    <property type="term" value="C:membrane"/>
    <property type="evidence" value="ECO:0007669"/>
    <property type="project" value="UniProtKB-SubCell"/>
</dbReference>
<dbReference type="CDD" id="cd06225">
    <property type="entry name" value="HAMP"/>
    <property type="match status" value="1"/>
</dbReference>
<dbReference type="Pfam" id="PF00015">
    <property type="entry name" value="MCPsignal"/>
    <property type="match status" value="1"/>
</dbReference>
<evidence type="ECO:0000256" key="1">
    <source>
        <dbReference type="ARBA" id="ARBA00004370"/>
    </source>
</evidence>
<dbReference type="FunFam" id="1.10.287.950:FF:000001">
    <property type="entry name" value="Methyl-accepting chemotaxis sensory transducer"/>
    <property type="match status" value="1"/>
</dbReference>
<protein>
    <submittedName>
        <fullName evidence="8">Methyl-accepting chemotaxis sensory transducer</fullName>
    </submittedName>
</protein>
<name>A0A248LFR0_9NEIS</name>
<dbReference type="PROSITE" id="PS50885">
    <property type="entry name" value="HAMP"/>
    <property type="match status" value="1"/>
</dbReference>
<keyword evidence="2 4" id="KW-0807">Transducer</keyword>
<dbReference type="InterPro" id="IPR024478">
    <property type="entry name" value="HlyB_4HB_MCP"/>
</dbReference>
<proteinExistence type="inferred from homology"/>
<keyword evidence="5" id="KW-1133">Transmembrane helix</keyword>
<dbReference type="PANTHER" id="PTHR32089:SF112">
    <property type="entry name" value="LYSOZYME-LIKE PROTEIN-RELATED"/>
    <property type="match status" value="1"/>
</dbReference>
<evidence type="ECO:0000313" key="8">
    <source>
        <dbReference type="EMBL" id="ASJ23304.1"/>
    </source>
</evidence>
<organism evidence="8 9">
    <name type="scientific">Laribacter hongkongensis</name>
    <dbReference type="NCBI Taxonomy" id="168471"/>
    <lineage>
        <taxon>Bacteria</taxon>
        <taxon>Pseudomonadati</taxon>
        <taxon>Pseudomonadota</taxon>
        <taxon>Betaproteobacteria</taxon>
        <taxon>Neisseriales</taxon>
        <taxon>Aquaspirillaceae</taxon>
        <taxon>Laribacter</taxon>
    </lineage>
</organism>
<dbReference type="Gene3D" id="1.10.287.950">
    <property type="entry name" value="Methyl-accepting chemotaxis protein"/>
    <property type="match status" value="1"/>
</dbReference>
<dbReference type="CDD" id="cd19411">
    <property type="entry name" value="MCP2201-like_sensor"/>
    <property type="match status" value="1"/>
</dbReference>
<evidence type="ECO:0000256" key="5">
    <source>
        <dbReference type="SAM" id="Phobius"/>
    </source>
</evidence>
<keyword evidence="5" id="KW-0472">Membrane</keyword>
<dbReference type="Pfam" id="PF12729">
    <property type="entry name" value="4HB_MCP_1"/>
    <property type="match status" value="1"/>
</dbReference>
<evidence type="ECO:0000259" key="7">
    <source>
        <dbReference type="PROSITE" id="PS50885"/>
    </source>
</evidence>
<evidence type="ECO:0000256" key="4">
    <source>
        <dbReference type="PROSITE-ProRule" id="PRU00284"/>
    </source>
</evidence>
<dbReference type="InterPro" id="IPR047347">
    <property type="entry name" value="YvaQ-like_sensor"/>
</dbReference>
<dbReference type="Pfam" id="PF00672">
    <property type="entry name" value="HAMP"/>
    <property type="match status" value="1"/>
</dbReference>
<evidence type="ECO:0000313" key="9">
    <source>
        <dbReference type="Proteomes" id="UP000197424"/>
    </source>
</evidence>
<dbReference type="Gene3D" id="6.10.340.10">
    <property type="match status" value="1"/>
</dbReference>
<evidence type="ECO:0000259" key="6">
    <source>
        <dbReference type="PROSITE" id="PS50111"/>
    </source>
</evidence>
<sequence length="567" mass="61422">MIIFLNNCFNPILTRESVSMTALQPTQWRIGVRLSAGFALLLLLIVMVGFSGWRGMYNMGEEMRTITDVSVPNMELLAKLQSANNHAFLALNLFVNAPPAEHSRIRQTILAARQTYFEHQTALRERFFSPDGLESERQGLSRLESAGKGYLEIRDRIFSLTEAGNQAAALELLHTELDARQTELVNSLDALMTIQIDSNTAVSQQSVAAYQQALMVLGVATLLSIVFGSLFAWRLPRSIVQPLSEAVSTADTVAGGNLGITINPPQRQDETAQLLNTLGHMVQKLRETVSVMRDGVTSSRLLAESLSSTTTQVHRASQTQADAASGSAAAIEQLTVSISAVTDAMENVKARARDSVQGVAIGSQRVADLEGGMNTLQSLVHDLADQVQDFVKSSQAITELTSVVRDIADQTNLLALNAAIEAARAGEAGRGFAVVADEVRKLAEKSASSAAEIDTVNRELGSKSAALDSMVQKGIEALDVNHQHAGEVARIFQEIHNGAAQAGEEIDGLSHSISEQRTASTDIARNMEHMVQMSEETAQAMQSVREQTNDLTRIANQLDEQVAFFRL</sequence>
<dbReference type="SMART" id="SM00304">
    <property type="entry name" value="HAMP"/>
    <property type="match status" value="1"/>
</dbReference>
<dbReference type="AlphaFoldDB" id="A0A248LFR0"/>
<dbReference type="InterPro" id="IPR003660">
    <property type="entry name" value="HAMP_dom"/>
</dbReference>
<reference evidence="9" key="1">
    <citation type="submission" date="2017-06" db="EMBL/GenBank/DDBJ databases">
        <title>Whole genome sequence of Laribacter hongkongensis LHGZ1.</title>
        <authorList>
            <person name="Chen D."/>
            <person name="Wu H."/>
            <person name="Chen J."/>
        </authorList>
    </citation>
    <scope>NUCLEOTIDE SEQUENCE [LARGE SCALE GENOMIC DNA]</scope>
    <source>
        <strain evidence="9">LHGZ1</strain>
    </source>
</reference>
<dbReference type="SMART" id="SM00283">
    <property type="entry name" value="MA"/>
    <property type="match status" value="1"/>
</dbReference>
<dbReference type="GO" id="GO:0006935">
    <property type="term" value="P:chemotaxis"/>
    <property type="evidence" value="ECO:0007669"/>
    <property type="project" value="UniProtKB-ARBA"/>
</dbReference>
<dbReference type="SUPFAM" id="SSF58104">
    <property type="entry name" value="Methyl-accepting chemotaxis protein (MCP) signaling domain"/>
    <property type="match status" value="1"/>
</dbReference>
<dbReference type="InterPro" id="IPR004089">
    <property type="entry name" value="MCPsignal_dom"/>
</dbReference>
<evidence type="ECO:0000256" key="2">
    <source>
        <dbReference type="ARBA" id="ARBA00023224"/>
    </source>
</evidence>
<feature type="domain" description="HAMP" evidence="7">
    <location>
        <begin position="237"/>
        <end position="290"/>
    </location>
</feature>
<dbReference type="GO" id="GO:0007165">
    <property type="term" value="P:signal transduction"/>
    <property type="evidence" value="ECO:0007669"/>
    <property type="project" value="UniProtKB-KW"/>
</dbReference>
<dbReference type="PROSITE" id="PS50111">
    <property type="entry name" value="CHEMOTAXIS_TRANSDUC_2"/>
    <property type="match status" value="1"/>
</dbReference>
<evidence type="ECO:0000256" key="3">
    <source>
        <dbReference type="ARBA" id="ARBA00029447"/>
    </source>
</evidence>